<name>A0A5B7KCR3_PORTR</name>
<accession>A0A5B7KCR3</accession>
<evidence type="ECO:0000313" key="2">
    <source>
        <dbReference type="Proteomes" id="UP000324222"/>
    </source>
</evidence>
<reference evidence="1 2" key="1">
    <citation type="submission" date="2019-05" db="EMBL/GenBank/DDBJ databases">
        <title>Another draft genome of Portunus trituberculatus and its Hox gene families provides insights of decapod evolution.</title>
        <authorList>
            <person name="Jeong J.-H."/>
            <person name="Song I."/>
            <person name="Kim S."/>
            <person name="Choi T."/>
            <person name="Kim D."/>
            <person name="Ryu S."/>
            <person name="Kim W."/>
        </authorList>
    </citation>
    <scope>NUCLEOTIDE SEQUENCE [LARGE SCALE GENOMIC DNA]</scope>
    <source>
        <tissue evidence="1">Muscle</tissue>
    </source>
</reference>
<proteinExistence type="predicted"/>
<dbReference type="OrthoDB" id="6364030at2759"/>
<dbReference type="EMBL" id="VSRR010152377">
    <property type="protein sequence ID" value="MPD06661.1"/>
    <property type="molecule type" value="Genomic_DNA"/>
</dbReference>
<dbReference type="Proteomes" id="UP000324222">
    <property type="component" value="Unassembled WGS sequence"/>
</dbReference>
<evidence type="ECO:0000313" key="1">
    <source>
        <dbReference type="EMBL" id="MPD06661.1"/>
    </source>
</evidence>
<keyword evidence="2" id="KW-1185">Reference proteome</keyword>
<dbReference type="AlphaFoldDB" id="A0A5B7KCR3"/>
<gene>
    <name evidence="1" type="ORF">E2C01_102486</name>
</gene>
<sequence>MESKSTPRAIRVKDSINILGVEVDSKLSFDRHLESVAHKASLRVTLLRRVRHLLDAKGLMTLYKAQLRPIMEYSPPQLDVQCPVPPLPAGQAQVQQILHLTALWIPWRSERTTRAVVSDTLLEVPFSEVSAHLLLRHCGVVEHLHLSSGCLQHVHPVGEVCCPRLVTDTSA</sequence>
<protein>
    <submittedName>
        <fullName evidence="1">Uncharacterized protein</fullName>
    </submittedName>
</protein>
<comment type="caution">
    <text evidence="1">The sequence shown here is derived from an EMBL/GenBank/DDBJ whole genome shotgun (WGS) entry which is preliminary data.</text>
</comment>
<organism evidence="1 2">
    <name type="scientific">Portunus trituberculatus</name>
    <name type="common">Swimming crab</name>
    <name type="synonym">Neptunus trituberculatus</name>
    <dbReference type="NCBI Taxonomy" id="210409"/>
    <lineage>
        <taxon>Eukaryota</taxon>
        <taxon>Metazoa</taxon>
        <taxon>Ecdysozoa</taxon>
        <taxon>Arthropoda</taxon>
        <taxon>Crustacea</taxon>
        <taxon>Multicrustacea</taxon>
        <taxon>Malacostraca</taxon>
        <taxon>Eumalacostraca</taxon>
        <taxon>Eucarida</taxon>
        <taxon>Decapoda</taxon>
        <taxon>Pleocyemata</taxon>
        <taxon>Brachyura</taxon>
        <taxon>Eubrachyura</taxon>
        <taxon>Portunoidea</taxon>
        <taxon>Portunidae</taxon>
        <taxon>Portuninae</taxon>
        <taxon>Portunus</taxon>
    </lineage>
</organism>